<dbReference type="EMBL" id="MU864046">
    <property type="protein sequence ID" value="KAK4194665.1"/>
    <property type="molecule type" value="Genomic_DNA"/>
</dbReference>
<keyword evidence="3" id="KW-1185">Reference proteome</keyword>
<feature type="transmembrane region" description="Helical" evidence="1">
    <location>
        <begin position="54"/>
        <end position="77"/>
    </location>
</feature>
<comment type="caution">
    <text evidence="2">The sequence shown here is derived from an EMBL/GenBank/DDBJ whole genome shotgun (WGS) entry which is preliminary data.</text>
</comment>
<gene>
    <name evidence="2" type="ORF">QBC40DRAFT_301890</name>
</gene>
<reference evidence="2" key="1">
    <citation type="journal article" date="2023" name="Mol. Phylogenet. Evol.">
        <title>Genome-scale phylogeny and comparative genomics of the fungal order Sordariales.</title>
        <authorList>
            <person name="Hensen N."/>
            <person name="Bonometti L."/>
            <person name="Westerberg I."/>
            <person name="Brannstrom I.O."/>
            <person name="Guillou S."/>
            <person name="Cros-Aarteil S."/>
            <person name="Calhoun S."/>
            <person name="Haridas S."/>
            <person name="Kuo A."/>
            <person name="Mondo S."/>
            <person name="Pangilinan J."/>
            <person name="Riley R."/>
            <person name="LaButti K."/>
            <person name="Andreopoulos B."/>
            <person name="Lipzen A."/>
            <person name="Chen C."/>
            <person name="Yan M."/>
            <person name="Daum C."/>
            <person name="Ng V."/>
            <person name="Clum A."/>
            <person name="Steindorff A."/>
            <person name="Ohm R.A."/>
            <person name="Martin F."/>
            <person name="Silar P."/>
            <person name="Natvig D.O."/>
            <person name="Lalanne C."/>
            <person name="Gautier V."/>
            <person name="Ament-Velasquez S.L."/>
            <person name="Kruys A."/>
            <person name="Hutchinson M.I."/>
            <person name="Powell A.J."/>
            <person name="Barry K."/>
            <person name="Miller A.N."/>
            <person name="Grigoriev I.V."/>
            <person name="Debuchy R."/>
            <person name="Gladieux P."/>
            <person name="Hiltunen Thoren M."/>
            <person name="Johannesson H."/>
        </authorList>
    </citation>
    <scope>NUCLEOTIDE SEQUENCE</scope>
    <source>
        <strain evidence="2">CBS 315.58</strain>
    </source>
</reference>
<reference evidence="2" key="2">
    <citation type="submission" date="2023-05" db="EMBL/GenBank/DDBJ databases">
        <authorList>
            <consortium name="Lawrence Berkeley National Laboratory"/>
            <person name="Steindorff A."/>
            <person name="Hensen N."/>
            <person name="Bonometti L."/>
            <person name="Westerberg I."/>
            <person name="Brannstrom I.O."/>
            <person name="Guillou S."/>
            <person name="Cros-Aarteil S."/>
            <person name="Calhoun S."/>
            <person name="Haridas S."/>
            <person name="Kuo A."/>
            <person name="Mondo S."/>
            <person name="Pangilinan J."/>
            <person name="Riley R."/>
            <person name="Labutti K."/>
            <person name="Andreopoulos B."/>
            <person name="Lipzen A."/>
            <person name="Chen C."/>
            <person name="Yanf M."/>
            <person name="Daum C."/>
            <person name="Ng V."/>
            <person name="Clum A."/>
            <person name="Ohm R."/>
            <person name="Martin F."/>
            <person name="Silar P."/>
            <person name="Natvig D."/>
            <person name="Lalanne C."/>
            <person name="Gautier V."/>
            <person name="Ament-Velasquez S.L."/>
            <person name="Kruys A."/>
            <person name="Hutchinson M.I."/>
            <person name="Powell A.J."/>
            <person name="Barry K."/>
            <person name="Miller A.N."/>
            <person name="Grigoriev I.V."/>
            <person name="Debuchy R."/>
            <person name="Gladieux P."/>
            <person name="Thoren M.H."/>
            <person name="Johannesson H."/>
        </authorList>
    </citation>
    <scope>NUCLEOTIDE SEQUENCE</scope>
    <source>
        <strain evidence="2">CBS 315.58</strain>
    </source>
</reference>
<keyword evidence="1" id="KW-0812">Transmembrane</keyword>
<evidence type="ECO:0000256" key="1">
    <source>
        <dbReference type="SAM" id="Phobius"/>
    </source>
</evidence>
<dbReference type="AlphaFoldDB" id="A0AAN7AR65"/>
<organism evidence="2 3">
    <name type="scientific">Triangularia verruculosa</name>
    <dbReference type="NCBI Taxonomy" id="2587418"/>
    <lineage>
        <taxon>Eukaryota</taxon>
        <taxon>Fungi</taxon>
        <taxon>Dikarya</taxon>
        <taxon>Ascomycota</taxon>
        <taxon>Pezizomycotina</taxon>
        <taxon>Sordariomycetes</taxon>
        <taxon>Sordariomycetidae</taxon>
        <taxon>Sordariales</taxon>
        <taxon>Podosporaceae</taxon>
        <taxon>Triangularia</taxon>
    </lineage>
</organism>
<feature type="transmembrane region" description="Helical" evidence="1">
    <location>
        <begin position="12"/>
        <end position="34"/>
    </location>
</feature>
<name>A0AAN7AR65_9PEZI</name>
<keyword evidence="1" id="KW-1133">Transmembrane helix</keyword>
<accession>A0AAN7AR65</accession>
<proteinExistence type="predicted"/>
<evidence type="ECO:0000313" key="2">
    <source>
        <dbReference type="EMBL" id="KAK4194665.1"/>
    </source>
</evidence>
<evidence type="ECO:0000313" key="3">
    <source>
        <dbReference type="Proteomes" id="UP001303160"/>
    </source>
</evidence>
<protein>
    <submittedName>
        <fullName evidence="2">Uncharacterized protein</fullName>
    </submittedName>
</protein>
<keyword evidence="1" id="KW-0472">Membrane</keyword>
<sequence length="101" mass="11117">MSFGRGKVLSVTARIGILLLLKDVGIMMETWGLLLAVARGDSIVEADGARGLRGEWFCILVLYLVPVAGVFLVLFVFEDQVPRLPGRWRGGNGGMRKRDSR</sequence>
<dbReference type="Proteomes" id="UP001303160">
    <property type="component" value="Unassembled WGS sequence"/>
</dbReference>